<dbReference type="Proteomes" id="UP000016412">
    <property type="component" value="Unassembled WGS sequence"/>
</dbReference>
<dbReference type="AlphaFoldDB" id="U1GUS9"/>
<protein>
    <submittedName>
        <fullName evidence="1">Uncharacterized protein</fullName>
    </submittedName>
</protein>
<proteinExistence type="predicted"/>
<sequence>MSEIKQYPTTASGYTKFFERIAGYKAADFAVKIGNESTKKTDKHGA</sequence>
<accession>U1GUS9</accession>
<evidence type="ECO:0000313" key="1">
    <source>
        <dbReference type="EMBL" id="ERF61670.1"/>
    </source>
</evidence>
<name>U1GUS9_TRESO</name>
<dbReference type="EMBL" id="AUZJ01000008">
    <property type="protein sequence ID" value="ERF61670.1"/>
    <property type="molecule type" value="Genomic_DNA"/>
</dbReference>
<organism evidence="1 2">
    <name type="scientific">Treponema socranskii subsp. socranskii VPI DR56BR1116 = ATCC 35536</name>
    <dbReference type="NCBI Taxonomy" id="1125725"/>
    <lineage>
        <taxon>Bacteria</taxon>
        <taxon>Pseudomonadati</taxon>
        <taxon>Spirochaetota</taxon>
        <taxon>Spirochaetia</taxon>
        <taxon>Spirochaetales</taxon>
        <taxon>Treponemataceae</taxon>
        <taxon>Treponema</taxon>
    </lineage>
</organism>
<dbReference type="PATRIC" id="fig|1125725.3.peg.312"/>
<comment type="caution">
    <text evidence="1">The sequence shown here is derived from an EMBL/GenBank/DDBJ whole genome shotgun (WGS) entry which is preliminary data.</text>
</comment>
<evidence type="ECO:0000313" key="2">
    <source>
        <dbReference type="Proteomes" id="UP000016412"/>
    </source>
</evidence>
<dbReference type="STRING" id="1125725.HMPREF1325_0004"/>
<reference evidence="1 2" key="1">
    <citation type="submission" date="2013-08" db="EMBL/GenBank/DDBJ databases">
        <authorList>
            <person name="Durkin A.S."/>
            <person name="Haft D.R."/>
            <person name="McCorrison J."/>
            <person name="Torralba M."/>
            <person name="Gillis M."/>
            <person name="Haft D.H."/>
            <person name="Methe B."/>
            <person name="Sutton G."/>
            <person name="Nelson K.E."/>
        </authorList>
    </citation>
    <scope>NUCLEOTIDE SEQUENCE [LARGE SCALE GENOMIC DNA]</scope>
    <source>
        <strain evidence="1 2">VPI DR56BR1116</strain>
    </source>
</reference>
<gene>
    <name evidence="1" type="ORF">HMPREF1325_0004</name>
</gene>